<name>A0ABN1GT15_9ACTN</name>
<evidence type="ECO:0000256" key="3">
    <source>
        <dbReference type="ARBA" id="ARBA00014701"/>
    </source>
</evidence>
<evidence type="ECO:0000313" key="9">
    <source>
        <dbReference type="EMBL" id="GAA0618693.1"/>
    </source>
</evidence>
<evidence type="ECO:0000256" key="7">
    <source>
        <dbReference type="ARBA" id="ARBA00022840"/>
    </source>
</evidence>
<reference evidence="9 10" key="1">
    <citation type="journal article" date="2019" name="Int. J. Syst. Evol. Microbiol.">
        <title>The Global Catalogue of Microorganisms (GCM) 10K type strain sequencing project: providing services to taxonomists for standard genome sequencing and annotation.</title>
        <authorList>
            <consortium name="The Broad Institute Genomics Platform"/>
            <consortium name="The Broad Institute Genome Sequencing Center for Infectious Disease"/>
            <person name="Wu L."/>
            <person name="Ma J."/>
        </authorList>
    </citation>
    <scope>NUCLEOTIDE SEQUENCE [LARGE SCALE GENOMIC DNA]</scope>
    <source>
        <strain evidence="9 10">JCM 10671</strain>
    </source>
</reference>
<gene>
    <name evidence="9" type="ORF">GCM10009547_21360</name>
</gene>
<keyword evidence="6" id="KW-0418">Kinase</keyword>
<comment type="similarity">
    <text evidence="1">Belongs to the ROK (NagC/XylR) family.</text>
</comment>
<evidence type="ECO:0000256" key="6">
    <source>
        <dbReference type="ARBA" id="ARBA00022777"/>
    </source>
</evidence>
<sequence length="318" mass="31455">MNVAVGVDLGGTKIAVGLVAADGAVRAQTRRETPDGPDAVVAAIADAVAELGDEARGRPVGIGAAGFVDAGRRRVLFAPNLQWTDVPLAAQLSDRLGTPVILENDANAAAWAEARFGAGAGADSMVLVTVGTGIGGGIVLDGRLVRGGFGVAGELGHLPLVPDGRPCGCGQSGCWEQYASGTALTRAARDLVVTALAAGTGAEALVAACGGDPEALEGTHVQDAAAAGDPVAGELLADLGRWLGRGLAAVAAVLDPGVVVIGGGVAGNGDRLLEPARAEFRRRLPATGNRPEAEIRPARLGSAAGLVGAADLAREAAT</sequence>
<keyword evidence="7" id="KW-0067">ATP-binding</keyword>
<evidence type="ECO:0000256" key="5">
    <source>
        <dbReference type="ARBA" id="ARBA00022741"/>
    </source>
</evidence>
<dbReference type="InterPro" id="IPR004654">
    <property type="entry name" value="ROK_glcA"/>
</dbReference>
<dbReference type="EC" id="2.7.1.2" evidence="2"/>
<dbReference type="PANTHER" id="PTHR18964">
    <property type="entry name" value="ROK (REPRESSOR, ORF, KINASE) FAMILY"/>
    <property type="match status" value="1"/>
</dbReference>
<protein>
    <recommendedName>
        <fullName evidence="3">Glucokinase</fullName>
        <ecNumber evidence="2">2.7.1.2</ecNumber>
    </recommendedName>
    <alternativeName>
        <fullName evidence="8">Glucose kinase</fullName>
    </alternativeName>
</protein>
<dbReference type="PANTHER" id="PTHR18964:SF173">
    <property type="entry name" value="GLUCOKINASE"/>
    <property type="match status" value="1"/>
</dbReference>
<dbReference type="InterPro" id="IPR000600">
    <property type="entry name" value="ROK"/>
</dbReference>
<dbReference type="PROSITE" id="PS01125">
    <property type="entry name" value="ROK"/>
    <property type="match status" value="1"/>
</dbReference>
<dbReference type="Pfam" id="PF00480">
    <property type="entry name" value="ROK"/>
    <property type="match status" value="1"/>
</dbReference>
<keyword evidence="5" id="KW-0547">Nucleotide-binding</keyword>
<accession>A0ABN1GT15</accession>
<dbReference type="InterPro" id="IPR043129">
    <property type="entry name" value="ATPase_NBD"/>
</dbReference>
<proteinExistence type="inferred from homology"/>
<dbReference type="InterPro" id="IPR049874">
    <property type="entry name" value="ROK_cs"/>
</dbReference>
<evidence type="ECO:0000256" key="2">
    <source>
        <dbReference type="ARBA" id="ARBA00012323"/>
    </source>
</evidence>
<keyword evidence="10" id="KW-1185">Reference proteome</keyword>
<comment type="caution">
    <text evidence="9">The sequence shown here is derived from an EMBL/GenBank/DDBJ whole genome shotgun (WGS) entry which is preliminary data.</text>
</comment>
<evidence type="ECO:0000256" key="4">
    <source>
        <dbReference type="ARBA" id="ARBA00022679"/>
    </source>
</evidence>
<organism evidence="9 10">
    <name type="scientific">Sporichthya brevicatena</name>
    <dbReference type="NCBI Taxonomy" id="171442"/>
    <lineage>
        <taxon>Bacteria</taxon>
        <taxon>Bacillati</taxon>
        <taxon>Actinomycetota</taxon>
        <taxon>Actinomycetes</taxon>
        <taxon>Sporichthyales</taxon>
        <taxon>Sporichthyaceae</taxon>
        <taxon>Sporichthya</taxon>
    </lineage>
</organism>
<dbReference type="EMBL" id="BAAAHE010000015">
    <property type="protein sequence ID" value="GAA0618693.1"/>
    <property type="molecule type" value="Genomic_DNA"/>
</dbReference>
<keyword evidence="4" id="KW-0808">Transferase</keyword>
<evidence type="ECO:0000256" key="8">
    <source>
        <dbReference type="ARBA" id="ARBA00032386"/>
    </source>
</evidence>
<dbReference type="SUPFAM" id="SSF53067">
    <property type="entry name" value="Actin-like ATPase domain"/>
    <property type="match status" value="1"/>
</dbReference>
<dbReference type="Proteomes" id="UP001500957">
    <property type="component" value="Unassembled WGS sequence"/>
</dbReference>
<evidence type="ECO:0000256" key="1">
    <source>
        <dbReference type="ARBA" id="ARBA00006479"/>
    </source>
</evidence>
<evidence type="ECO:0000313" key="10">
    <source>
        <dbReference type="Proteomes" id="UP001500957"/>
    </source>
</evidence>
<dbReference type="RefSeq" id="WP_344604459.1">
    <property type="nucleotide sequence ID" value="NZ_BAAAHE010000015.1"/>
</dbReference>
<dbReference type="NCBIfam" id="TIGR00744">
    <property type="entry name" value="ROK_glcA_fam"/>
    <property type="match status" value="1"/>
</dbReference>
<dbReference type="Gene3D" id="3.30.420.40">
    <property type="match status" value="2"/>
</dbReference>